<dbReference type="InterPro" id="IPR029044">
    <property type="entry name" value="Nucleotide-diphossugar_trans"/>
</dbReference>
<dbReference type="HAMAP" id="MF_00316">
    <property type="entry name" value="MobA"/>
    <property type="match status" value="1"/>
</dbReference>
<dbReference type="EC" id="2.7.7.77" evidence="8"/>
<proteinExistence type="inferred from homology"/>
<dbReference type="CDD" id="cd02503">
    <property type="entry name" value="MobA"/>
    <property type="match status" value="1"/>
</dbReference>
<comment type="function">
    <text evidence="8">Transfers a GMP moiety from GTP to Mo-molybdopterin (Mo-MPT) cofactor (Moco or molybdenum cofactor) to form Mo-molybdopterin guanine dinucleotide (Mo-MGD) cofactor.</text>
</comment>
<keyword evidence="10" id="KW-0548">Nucleotidyltransferase</keyword>
<keyword evidence="7 8" id="KW-0501">Molybdenum cofactor biosynthesis</keyword>
<keyword evidence="11" id="KW-1185">Reference proteome</keyword>
<feature type="binding site" evidence="8">
    <location>
        <position position="106"/>
    </location>
    <ligand>
        <name>GTP</name>
        <dbReference type="ChEBI" id="CHEBI:37565"/>
    </ligand>
</feature>
<evidence type="ECO:0000256" key="7">
    <source>
        <dbReference type="ARBA" id="ARBA00023150"/>
    </source>
</evidence>
<dbReference type="PANTHER" id="PTHR19136">
    <property type="entry name" value="MOLYBDENUM COFACTOR GUANYLYLTRANSFERASE"/>
    <property type="match status" value="1"/>
</dbReference>
<feature type="binding site" evidence="8">
    <location>
        <position position="77"/>
    </location>
    <ligand>
        <name>GTP</name>
        <dbReference type="ChEBI" id="CHEBI:37565"/>
    </ligand>
</feature>
<dbReference type="RefSeq" id="WP_380027631.1">
    <property type="nucleotide sequence ID" value="NZ_JBHSHC010000123.1"/>
</dbReference>
<protein>
    <recommendedName>
        <fullName evidence="8">Probable molybdenum cofactor guanylyltransferase</fullName>
        <shortName evidence="8">MoCo guanylyltransferase</shortName>
        <ecNumber evidence="8">2.7.7.77</ecNumber>
    </recommendedName>
    <alternativeName>
        <fullName evidence="8">GTP:molybdopterin guanylyltransferase</fullName>
    </alternativeName>
    <alternativeName>
        <fullName evidence="8">Mo-MPT guanylyltransferase</fullName>
    </alternativeName>
    <alternativeName>
        <fullName evidence="8">Molybdopterin guanylyltransferase</fullName>
    </alternativeName>
    <alternativeName>
        <fullName evidence="8">Molybdopterin-guanine dinucleotide synthase</fullName>
        <shortName evidence="8">MGD synthase</shortName>
    </alternativeName>
</protein>
<evidence type="ECO:0000259" key="9">
    <source>
        <dbReference type="Pfam" id="PF12804"/>
    </source>
</evidence>
<comment type="similarity">
    <text evidence="8">Belongs to the MobA family.</text>
</comment>
<feature type="binding site" evidence="8">
    <location>
        <position position="20"/>
    </location>
    <ligand>
        <name>GTP</name>
        <dbReference type="ChEBI" id="CHEBI:37565"/>
    </ligand>
</feature>
<name>A0ABV9Q9I6_9BACL</name>
<gene>
    <name evidence="8" type="primary">mobA</name>
    <name evidence="10" type="ORF">ACFO8Q_18315</name>
</gene>
<evidence type="ECO:0000256" key="3">
    <source>
        <dbReference type="ARBA" id="ARBA00022723"/>
    </source>
</evidence>
<evidence type="ECO:0000256" key="8">
    <source>
        <dbReference type="HAMAP-Rule" id="MF_00316"/>
    </source>
</evidence>
<sequence length="215" mass="24146">MEYGVIILAGGKSSRMGTNKALIPVQGATSIRRIRDEIRKGVPGIEIAFDDMPVAPFIIVTNDPDPYQFLGERTVRDRYPGLGPLSGIHAGLESSSCDWNLVVACDMPMVTAEAARFLLEEAVASNVDAVVPFIDGQLHPLFAAYHKRCADQIEHMLNAGQLRMHDLLNRLHVRRVTEADFPDEVDTKRVFYNMNRPEEWQQVQVWLDIDGRDSE</sequence>
<comment type="caution">
    <text evidence="10">The sequence shown here is derived from an EMBL/GenBank/DDBJ whole genome shotgun (WGS) entry which is preliminary data.</text>
</comment>
<comment type="catalytic activity">
    <reaction evidence="8">
        <text>Mo-molybdopterin + GTP + H(+) = Mo-molybdopterin guanine dinucleotide + diphosphate</text>
        <dbReference type="Rhea" id="RHEA:34243"/>
        <dbReference type="ChEBI" id="CHEBI:15378"/>
        <dbReference type="ChEBI" id="CHEBI:33019"/>
        <dbReference type="ChEBI" id="CHEBI:37565"/>
        <dbReference type="ChEBI" id="CHEBI:71302"/>
        <dbReference type="ChEBI" id="CHEBI:71310"/>
        <dbReference type="EC" id="2.7.7.77"/>
    </reaction>
</comment>
<dbReference type="Pfam" id="PF12804">
    <property type="entry name" value="NTP_transf_3"/>
    <property type="match status" value="1"/>
</dbReference>
<feature type="domain" description="MobA-like NTP transferase" evidence="9">
    <location>
        <begin position="5"/>
        <end position="170"/>
    </location>
</feature>
<dbReference type="Gene3D" id="3.90.550.10">
    <property type="entry name" value="Spore Coat Polysaccharide Biosynthesis Protein SpsA, Chain A"/>
    <property type="match status" value="1"/>
</dbReference>
<keyword evidence="5 8" id="KW-0460">Magnesium</keyword>
<keyword evidence="2 8" id="KW-0808">Transferase</keyword>
<feature type="binding site" evidence="8">
    <location>
        <position position="106"/>
    </location>
    <ligand>
        <name>Mg(2+)</name>
        <dbReference type="ChEBI" id="CHEBI:18420"/>
    </ligand>
</feature>
<evidence type="ECO:0000256" key="6">
    <source>
        <dbReference type="ARBA" id="ARBA00023134"/>
    </source>
</evidence>
<keyword evidence="1 8" id="KW-0963">Cytoplasm</keyword>
<dbReference type="EMBL" id="JBHSHC010000123">
    <property type="protein sequence ID" value="MFC4769287.1"/>
    <property type="molecule type" value="Genomic_DNA"/>
</dbReference>
<evidence type="ECO:0000313" key="10">
    <source>
        <dbReference type="EMBL" id="MFC4769287.1"/>
    </source>
</evidence>
<dbReference type="SUPFAM" id="SSF53448">
    <property type="entry name" value="Nucleotide-diphospho-sugar transferases"/>
    <property type="match status" value="1"/>
</dbReference>
<accession>A0ABV9Q9I6</accession>
<comment type="domain">
    <text evidence="8">The N-terminal domain determines nucleotide recognition and specific binding, while the C-terminal domain determines the specific binding to the target protein.</text>
</comment>
<dbReference type="InterPro" id="IPR025877">
    <property type="entry name" value="MobA-like_NTP_Trfase"/>
</dbReference>
<evidence type="ECO:0000256" key="5">
    <source>
        <dbReference type="ARBA" id="ARBA00022842"/>
    </source>
</evidence>
<comment type="cofactor">
    <cofactor evidence="8">
        <name>Mg(2+)</name>
        <dbReference type="ChEBI" id="CHEBI:18420"/>
    </cofactor>
</comment>
<dbReference type="PANTHER" id="PTHR19136:SF81">
    <property type="entry name" value="MOLYBDENUM COFACTOR GUANYLYLTRANSFERASE"/>
    <property type="match status" value="1"/>
</dbReference>
<dbReference type="Proteomes" id="UP001596002">
    <property type="component" value="Unassembled WGS sequence"/>
</dbReference>
<keyword evidence="3 8" id="KW-0479">Metal-binding</keyword>
<keyword evidence="4 8" id="KW-0547">Nucleotide-binding</keyword>
<dbReference type="InterPro" id="IPR013482">
    <property type="entry name" value="Molybde_CF_guanTrfase"/>
</dbReference>
<evidence type="ECO:0000256" key="1">
    <source>
        <dbReference type="ARBA" id="ARBA00022490"/>
    </source>
</evidence>
<evidence type="ECO:0000313" key="11">
    <source>
        <dbReference type="Proteomes" id="UP001596002"/>
    </source>
</evidence>
<dbReference type="GO" id="GO:0016779">
    <property type="term" value="F:nucleotidyltransferase activity"/>
    <property type="evidence" value="ECO:0007669"/>
    <property type="project" value="UniProtKB-KW"/>
</dbReference>
<reference evidence="11" key="1">
    <citation type="journal article" date="2019" name="Int. J. Syst. Evol. Microbiol.">
        <title>The Global Catalogue of Microorganisms (GCM) 10K type strain sequencing project: providing services to taxonomists for standard genome sequencing and annotation.</title>
        <authorList>
            <consortium name="The Broad Institute Genomics Platform"/>
            <consortium name="The Broad Institute Genome Sequencing Center for Infectious Disease"/>
            <person name="Wu L."/>
            <person name="Ma J."/>
        </authorList>
    </citation>
    <scope>NUCLEOTIDE SEQUENCE [LARGE SCALE GENOMIC DNA]</scope>
    <source>
        <strain evidence="11">WYCCWR 12678</strain>
    </source>
</reference>
<evidence type="ECO:0000256" key="2">
    <source>
        <dbReference type="ARBA" id="ARBA00022679"/>
    </source>
</evidence>
<organism evidence="10 11">
    <name type="scientific">Effusibacillus consociatus</name>
    <dbReference type="NCBI Taxonomy" id="1117041"/>
    <lineage>
        <taxon>Bacteria</taxon>
        <taxon>Bacillati</taxon>
        <taxon>Bacillota</taxon>
        <taxon>Bacilli</taxon>
        <taxon>Bacillales</taxon>
        <taxon>Alicyclobacillaceae</taxon>
        <taxon>Effusibacillus</taxon>
    </lineage>
</organism>
<feature type="binding site" evidence="8">
    <location>
        <begin position="8"/>
        <end position="10"/>
    </location>
    <ligand>
        <name>GTP</name>
        <dbReference type="ChEBI" id="CHEBI:37565"/>
    </ligand>
</feature>
<comment type="subcellular location">
    <subcellularLocation>
        <location evidence="8">Cytoplasm</location>
    </subcellularLocation>
</comment>
<keyword evidence="6 8" id="KW-0342">GTP-binding</keyword>
<evidence type="ECO:0000256" key="4">
    <source>
        <dbReference type="ARBA" id="ARBA00022741"/>
    </source>
</evidence>
<comment type="caution">
    <text evidence="8">Lacks conserved residue(s) required for the propagation of feature annotation.</text>
</comment>